<dbReference type="PANTHER" id="PTHR47966">
    <property type="entry name" value="BETA-SITE APP-CLEAVING ENZYME, ISOFORM A-RELATED"/>
    <property type="match status" value="1"/>
</dbReference>
<dbReference type="Pfam" id="PF00026">
    <property type="entry name" value="Asp"/>
    <property type="match status" value="1"/>
</dbReference>
<dbReference type="AlphaFoldDB" id="A0A9P7UME0"/>
<dbReference type="PROSITE" id="PS51767">
    <property type="entry name" value="PEPTIDASE_A1"/>
    <property type="match status" value="1"/>
</dbReference>
<dbReference type="KEGG" id="more:E1B28_013179"/>
<feature type="domain" description="Peptidase A1" evidence="3">
    <location>
        <begin position="41"/>
        <end position="352"/>
    </location>
</feature>
<feature type="signal peptide" evidence="2">
    <location>
        <begin position="1"/>
        <end position="21"/>
    </location>
</feature>
<dbReference type="Gene3D" id="2.40.70.10">
    <property type="entry name" value="Acid Proteases"/>
    <property type="match status" value="2"/>
</dbReference>
<protein>
    <recommendedName>
        <fullName evidence="3">Peptidase A1 domain-containing protein</fullName>
    </recommendedName>
</protein>
<dbReference type="Proteomes" id="UP001049176">
    <property type="component" value="Chromosome 9"/>
</dbReference>
<dbReference type="InterPro" id="IPR033121">
    <property type="entry name" value="PEPTIDASE_A1"/>
</dbReference>
<keyword evidence="5" id="KW-1185">Reference proteome</keyword>
<proteinExistence type="inferred from homology"/>
<evidence type="ECO:0000313" key="4">
    <source>
        <dbReference type="EMBL" id="KAG7087198.1"/>
    </source>
</evidence>
<dbReference type="OrthoDB" id="2747330at2759"/>
<keyword evidence="2" id="KW-0732">Signal</keyword>
<dbReference type="RefSeq" id="XP_043003669.1">
    <property type="nucleotide sequence ID" value="XM_043158325.1"/>
</dbReference>
<dbReference type="EMBL" id="CM032189">
    <property type="protein sequence ID" value="KAG7087198.1"/>
    <property type="molecule type" value="Genomic_DNA"/>
</dbReference>
<name>A0A9P7UME0_9AGAR</name>
<comment type="similarity">
    <text evidence="1">Belongs to the peptidase A1 family.</text>
</comment>
<reference evidence="4" key="1">
    <citation type="journal article" date="2021" name="Genome Biol. Evol.">
        <title>The assembled and annotated genome of the fairy-ring fungus Marasmius oreades.</title>
        <authorList>
            <person name="Hiltunen M."/>
            <person name="Ament-Velasquez S.L."/>
            <person name="Johannesson H."/>
        </authorList>
    </citation>
    <scope>NUCLEOTIDE SEQUENCE</scope>
    <source>
        <strain evidence="4">03SP1</strain>
    </source>
</reference>
<evidence type="ECO:0000259" key="3">
    <source>
        <dbReference type="PROSITE" id="PS51767"/>
    </source>
</evidence>
<dbReference type="InterPro" id="IPR021109">
    <property type="entry name" value="Peptidase_aspartic_dom_sf"/>
</dbReference>
<evidence type="ECO:0000256" key="1">
    <source>
        <dbReference type="ARBA" id="ARBA00007447"/>
    </source>
</evidence>
<organism evidence="4 5">
    <name type="scientific">Marasmius oreades</name>
    <name type="common">fairy-ring Marasmius</name>
    <dbReference type="NCBI Taxonomy" id="181124"/>
    <lineage>
        <taxon>Eukaryota</taxon>
        <taxon>Fungi</taxon>
        <taxon>Dikarya</taxon>
        <taxon>Basidiomycota</taxon>
        <taxon>Agaricomycotina</taxon>
        <taxon>Agaricomycetes</taxon>
        <taxon>Agaricomycetidae</taxon>
        <taxon>Agaricales</taxon>
        <taxon>Marasmiineae</taxon>
        <taxon>Marasmiaceae</taxon>
        <taxon>Marasmius</taxon>
    </lineage>
</organism>
<accession>A0A9P7UME0</accession>
<evidence type="ECO:0000256" key="2">
    <source>
        <dbReference type="SAM" id="SignalP"/>
    </source>
</evidence>
<comment type="caution">
    <text evidence="4">The sequence shown here is derived from an EMBL/GenBank/DDBJ whole genome shotgun (WGS) entry which is preliminary data.</text>
</comment>
<gene>
    <name evidence="4" type="ORF">E1B28_013179</name>
</gene>
<dbReference type="PANTHER" id="PTHR47966:SF51">
    <property type="entry name" value="BETA-SITE APP-CLEAVING ENZYME, ISOFORM A-RELATED"/>
    <property type="match status" value="1"/>
</dbReference>
<dbReference type="SUPFAM" id="SSF50630">
    <property type="entry name" value="Acid proteases"/>
    <property type="match status" value="1"/>
</dbReference>
<sequence length="439" mass="47999">MGTNLNVLVAWTTFLLPLCAAKNWVSLPVHAPATLEDDIGHQVDVAVGTPPQNSSFNIGIQDWLVATLVPQCIFCPVDGMYDPTLSTSFRVSNTRDGDFDLGGLKGNETFTLGGVLQDLNAPMYFIDQMGLERSNRFSGGLLGLAPTRNESLRGRNILVRLDEQGQLLNPVWGLRLGGDNPRLTIGALDPNEYEGELNWVPELNDAGMIKVDAYRGYQGNILPFQYPVTVPLSSVSMNIYLPDIMTYLTNESLIGPQENINLDTKYNIIEIQCNGTQPPQLQFSVDINGINYPINQDDLIRAPSIISAIGFCNIGISQPVPAEFVLGLTFLRSVYLAYRFPTGNCPGYYGFAFPKGSTTTSDQKPRDPPPRASQCLSLVQPTSTPTPTIAVHEGKHGFSEEKYKVYGENEDQWVALRGVGDLPALKVRGVEDKSVVNGG</sequence>
<dbReference type="GeneID" id="66082254"/>
<feature type="chain" id="PRO_5040331652" description="Peptidase A1 domain-containing protein" evidence="2">
    <location>
        <begin position="22"/>
        <end position="439"/>
    </location>
</feature>
<dbReference type="GO" id="GO:0006508">
    <property type="term" value="P:proteolysis"/>
    <property type="evidence" value="ECO:0007669"/>
    <property type="project" value="InterPro"/>
</dbReference>
<dbReference type="InterPro" id="IPR001461">
    <property type="entry name" value="Aspartic_peptidase_A1"/>
</dbReference>
<dbReference type="GO" id="GO:0004190">
    <property type="term" value="F:aspartic-type endopeptidase activity"/>
    <property type="evidence" value="ECO:0007669"/>
    <property type="project" value="InterPro"/>
</dbReference>
<evidence type="ECO:0000313" key="5">
    <source>
        <dbReference type="Proteomes" id="UP001049176"/>
    </source>
</evidence>